<comment type="catalytic activity">
    <reaction evidence="18 19">
        <text>a ubiquinone + reduced [electron-transfer flavoprotein] = a ubiquinol + oxidized [electron-transfer flavoprotein] + H(+)</text>
        <dbReference type="Rhea" id="RHEA:24052"/>
        <dbReference type="Rhea" id="RHEA-COMP:9565"/>
        <dbReference type="Rhea" id="RHEA-COMP:9566"/>
        <dbReference type="Rhea" id="RHEA-COMP:10685"/>
        <dbReference type="Rhea" id="RHEA-COMP:10686"/>
        <dbReference type="ChEBI" id="CHEBI:15378"/>
        <dbReference type="ChEBI" id="CHEBI:16389"/>
        <dbReference type="ChEBI" id="CHEBI:17976"/>
        <dbReference type="ChEBI" id="CHEBI:57692"/>
        <dbReference type="ChEBI" id="CHEBI:58307"/>
        <dbReference type="EC" id="1.5.5.1"/>
    </reaction>
</comment>
<dbReference type="InterPro" id="IPR007859">
    <property type="entry name" value="ETF-QO/FixX_C"/>
</dbReference>
<evidence type="ECO:0000256" key="3">
    <source>
        <dbReference type="ARBA" id="ARBA00004273"/>
    </source>
</evidence>
<dbReference type="Proteomes" id="UP000187209">
    <property type="component" value="Unassembled WGS sequence"/>
</dbReference>
<keyword evidence="14 19" id="KW-0411">Iron-sulfur</keyword>
<keyword evidence="17" id="KW-0472">Membrane</keyword>
<keyword evidence="5 19" id="KW-0813">Transport</keyword>
<keyword evidence="13 19" id="KW-0408">Iron</keyword>
<gene>
    <name evidence="21" type="ORF">SteCoe_33879</name>
</gene>
<dbReference type="EC" id="1.5.5.1" evidence="19"/>
<evidence type="ECO:0000256" key="18">
    <source>
        <dbReference type="ARBA" id="ARBA00052682"/>
    </source>
</evidence>
<comment type="caution">
    <text evidence="21">The sequence shown here is derived from an EMBL/GenBank/DDBJ whole genome shotgun (WGS) entry which is preliminary data.</text>
</comment>
<evidence type="ECO:0000256" key="13">
    <source>
        <dbReference type="ARBA" id="ARBA00023004"/>
    </source>
</evidence>
<keyword evidence="10" id="KW-0809">Transit peptide</keyword>
<dbReference type="OrthoDB" id="437331at2759"/>
<dbReference type="Pfam" id="PF01946">
    <property type="entry name" value="Thi4"/>
    <property type="match status" value="1"/>
</dbReference>
<accession>A0A1R2AVU0</accession>
<evidence type="ECO:0000313" key="21">
    <source>
        <dbReference type="EMBL" id="OMJ68617.1"/>
    </source>
</evidence>
<keyword evidence="11 19" id="KW-0249">Electron transport</keyword>
<evidence type="ECO:0000259" key="20">
    <source>
        <dbReference type="PROSITE" id="PS51379"/>
    </source>
</evidence>
<comment type="similarity">
    <text evidence="4">Belongs to the ETF-QO/FixC family.</text>
</comment>
<evidence type="ECO:0000256" key="4">
    <source>
        <dbReference type="ARBA" id="ARBA00006796"/>
    </source>
</evidence>
<dbReference type="Pfam" id="PF05187">
    <property type="entry name" value="Fer4_ETF_QO"/>
    <property type="match status" value="1"/>
</dbReference>
<evidence type="ECO:0000256" key="1">
    <source>
        <dbReference type="ARBA" id="ARBA00001974"/>
    </source>
</evidence>
<dbReference type="GO" id="GO:0004174">
    <property type="term" value="F:electron-transferring-flavoprotein dehydrogenase activity"/>
    <property type="evidence" value="ECO:0007669"/>
    <property type="project" value="UniProtKB-UniRule"/>
</dbReference>
<keyword evidence="15 19" id="KW-0830">Ubiquinone</keyword>
<dbReference type="EMBL" id="MPUH01001303">
    <property type="protein sequence ID" value="OMJ68617.1"/>
    <property type="molecule type" value="Genomic_DNA"/>
</dbReference>
<dbReference type="SUPFAM" id="SSF51905">
    <property type="entry name" value="FAD/NAD(P)-binding domain"/>
    <property type="match status" value="1"/>
</dbReference>
<keyword evidence="6 19" id="KW-0285">Flavoprotein</keyword>
<evidence type="ECO:0000256" key="14">
    <source>
        <dbReference type="ARBA" id="ARBA00023014"/>
    </source>
</evidence>
<evidence type="ECO:0000256" key="7">
    <source>
        <dbReference type="ARBA" id="ARBA00022723"/>
    </source>
</evidence>
<dbReference type="Pfam" id="PF21162">
    <property type="entry name" value="ETFQO_UQ-bd"/>
    <property type="match status" value="1"/>
</dbReference>
<dbReference type="Gene3D" id="3.50.50.60">
    <property type="entry name" value="FAD/NAD(P)-binding domain"/>
    <property type="match status" value="1"/>
</dbReference>
<dbReference type="PANTHER" id="PTHR10617">
    <property type="entry name" value="ELECTRON TRANSFER FLAVOPROTEIN-UBIQUINONE OXIDOREDUCTASE"/>
    <property type="match status" value="1"/>
</dbReference>
<evidence type="ECO:0000256" key="16">
    <source>
        <dbReference type="ARBA" id="ARBA00023128"/>
    </source>
</evidence>
<evidence type="ECO:0000256" key="8">
    <source>
        <dbReference type="ARBA" id="ARBA00022792"/>
    </source>
</evidence>
<evidence type="ECO:0000256" key="10">
    <source>
        <dbReference type="ARBA" id="ARBA00022946"/>
    </source>
</evidence>
<evidence type="ECO:0000256" key="9">
    <source>
        <dbReference type="ARBA" id="ARBA00022827"/>
    </source>
</evidence>
<keyword evidence="16" id="KW-0496">Mitochondrion</keyword>
<dbReference type="InterPro" id="IPR040156">
    <property type="entry name" value="ETF-QO"/>
</dbReference>
<dbReference type="PROSITE" id="PS51379">
    <property type="entry name" value="4FE4S_FER_2"/>
    <property type="match status" value="1"/>
</dbReference>
<dbReference type="InterPro" id="IPR017896">
    <property type="entry name" value="4Fe4S_Fe-S-bd"/>
</dbReference>
<evidence type="ECO:0000256" key="12">
    <source>
        <dbReference type="ARBA" id="ARBA00023002"/>
    </source>
</evidence>
<keyword evidence="22" id="KW-1185">Reference proteome</keyword>
<keyword evidence="7 19" id="KW-0479">Metal-binding</keyword>
<dbReference type="AlphaFoldDB" id="A0A1R2AVU0"/>
<feature type="domain" description="4Fe-4S ferredoxin-type" evidence="20">
    <location>
        <begin position="516"/>
        <end position="545"/>
    </location>
</feature>
<comment type="function">
    <text evidence="2 19">Accepts electrons from ETF and reduces ubiquinone.</text>
</comment>
<evidence type="ECO:0000313" key="22">
    <source>
        <dbReference type="Proteomes" id="UP000187209"/>
    </source>
</evidence>
<evidence type="ECO:0000256" key="17">
    <source>
        <dbReference type="ARBA" id="ARBA00023136"/>
    </source>
</evidence>
<comment type="subcellular location">
    <subcellularLocation>
        <location evidence="3">Mitochondrion inner membrane</location>
    </subcellularLocation>
</comment>
<dbReference type="InterPro" id="IPR036188">
    <property type="entry name" value="FAD/NAD-bd_sf"/>
</dbReference>
<comment type="cofactor">
    <cofactor evidence="19">
        <name>[4Fe-4S] cluster</name>
        <dbReference type="ChEBI" id="CHEBI:49883"/>
    </cofactor>
    <text evidence="19">Binds 1 [4Fe-4S] cluster.</text>
</comment>
<dbReference type="Gene3D" id="3.30.9.90">
    <property type="match status" value="1"/>
</dbReference>
<evidence type="ECO:0000256" key="15">
    <source>
        <dbReference type="ARBA" id="ARBA00023075"/>
    </source>
</evidence>
<proteinExistence type="inferred from homology"/>
<evidence type="ECO:0000256" key="5">
    <source>
        <dbReference type="ARBA" id="ARBA00022448"/>
    </source>
</evidence>
<keyword evidence="8" id="KW-0999">Mitochondrion inner membrane</keyword>
<keyword evidence="9 19" id="KW-0274">FAD</keyword>
<dbReference type="SUPFAM" id="SSF54373">
    <property type="entry name" value="FAD-linked reductases, C-terminal domain"/>
    <property type="match status" value="1"/>
</dbReference>
<organism evidence="21 22">
    <name type="scientific">Stentor coeruleus</name>
    <dbReference type="NCBI Taxonomy" id="5963"/>
    <lineage>
        <taxon>Eukaryota</taxon>
        <taxon>Sar</taxon>
        <taxon>Alveolata</taxon>
        <taxon>Ciliophora</taxon>
        <taxon>Postciliodesmatophora</taxon>
        <taxon>Heterotrichea</taxon>
        <taxon>Heterotrichida</taxon>
        <taxon>Stentoridae</taxon>
        <taxon>Stentor</taxon>
    </lineage>
</organism>
<dbReference type="Gene3D" id="3.30.70.20">
    <property type="match status" value="1"/>
</dbReference>
<evidence type="ECO:0000256" key="6">
    <source>
        <dbReference type="ARBA" id="ARBA00022630"/>
    </source>
</evidence>
<protein>
    <recommendedName>
        <fullName evidence="19">Electron transfer flavoprotein-ubiquinone oxidoreductase</fullName>
        <shortName evidence="19">ETF-QO</shortName>
        <ecNumber evidence="19">1.5.5.1</ecNumber>
    </recommendedName>
</protein>
<dbReference type="GO" id="GO:0051539">
    <property type="term" value="F:4 iron, 4 sulfur cluster binding"/>
    <property type="evidence" value="ECO:0007669"/>
    <property type="project" value="UniProtKB-UniRule"/>
</dbReference>
<dbReference type="PRINTS" id="PR00368">
    <property type="entry name" value="FADPNR"/>
</dbReference>
<evidence type="ECO:0000256" key="19">
    <source>
        <dbReference type="RuleBase" id="RU366068"/>
    </source>
</evidence>
<sequence length="556" mass="61682">MWRLVKRAFTSREVINCDVAIVGAGPAGLSAAIRLKQINPDIDVYVIEKGAEVGAHMLSGNVFEPRALNELIPNWRDLNTPIKTPVAKDEFYVLFENRSIKVPQFMVPDSLHNEGNYVISLSEFTKWLGSYAENLGVNILSGFSASEYLLNEKGYVEGIATGEVGIGKDGKKKDSYNPGNEIRAKQTMIAEGCRGSLSGVLQKKFNLTNYFDGDRHVSQQCYGLGVKEVWKVPDNKISPGLVVHSVNWPLGSKNQGGGFLYHETSGHIHVGLIVGLDYKNPYINPYKEFQRFKTHPVISKHLNGGECIGYGARTVNEGGFYSVPKLTFPGGMLIGCAAGFLNPAKIKGTHTAMKSGMLAAEAVAEALAREEAEGSELFKYYELYRNSWIWQELYKVRGVREGFRKNLWFGLAHAFVSYNFLGGNKFLISDSHKSDSACTGFAKDFKPIEYPKPDGVLTFDLLTNLSRTGVNHEHDQPAHLKIKPGMEKSPIEHSLNLYAGPEQRFCPAGVYEFIDNKLQINAQNCIHCKTCDIKTPSEYIQWTPPEGSGGPFYTKT</sequence>
<evidence type="ECO:0000256" key="11">
    <source>
        <dbReference type="ARBA" id="ARBA00022982"/>
    </source>
</evidence>
<reference evidence="21 22" key="1">
    <citation type="submission" date="2016-11" db="EMBL/GenBank/DDBJ databases">
        <title>The macronuclear genome of Stentor coeruleus: a giant cell with tiny introns.</title>
        <authorList>
            <person name="Slabodnick M."/>
            <person name="Ruby J.G."/>
            <person name="Reiff S.B."/>
            <person name="Swart E.C."/>
            <person name="Gosai S."/>
            <person name="Prabakaran S."/>
            <person name="Witkowska E."/>
            <person name="Larue G.E."/>
            <person name="Fisher S."/>
            <person name="Freeman R.M."/>
            <person name="Gunawardena J."/>
            <person name="Chu W."/>
            <person name="Stover N.A."/>
            <person name="Gregory B.D."/>
            <person name="Nowacki M."/>
            <person name="Derisi J."/>
            <person name="Roy S.W."/>
            <person name="Marshall W.F."/>
            <person name="Sood P."/>
        </authorList>
    </citation>
    <scope>NUCLEOTIDE SEQUENCE [LARGE SCALE GENOMIC DNA]</scope>
    <source>
        <strain evidence="21">WM001</strain>
    </source>
</reference>
<dbReference type="InterPro" id="IPR049398">
    <property type="entry name" value="ETF-QO/FixC_UQ-bd"/>
</dbReference>
<dbReference type="PANTHER" id="PTHR10617:SF107">
    <property type="entry name" value="ELECTRON TRANSFER FLAVOPROTEIN-UBIQUINONE OXIDOREDUCTASE, MITOCHONDRIAL"/>
    <property type="match status" value="1"/>
</dbReference>
<dbReference type="FunFam" id="3.30.70.20:FF:000015">
    <property type="entry name" value="Electron transfer flavoprotein-ubiquinone oxidoreductase"/>
    <property type="match status" value="1"/>
</dbReference>
<name>A0A1R2AVU0_9CILI</name>
<evidence type="ECO:0000256" key="2">
    <source>
        <dbReference type="ARBA" id="ARBA00002819"/>
    </source>
</evidence>
<dbReference type="GO" id="GO:0046872">
    <property type="term" value="F:metal ion binding"/>
    <property type="evidence" value="ECO:0007669"/>
    <property type="project" value="UniProtKB-KW"/>
</dbReference>
<dbReference type="SUPFAM" id="SSF54862">
    <property type="entry name" value="4Fe-4S ferredoxins"/>
    <property type="match status" value="1"/>
</dbReference>
<comment type="cofactor">
    <cofactor evidence="1 19">
        <name>FAD</name>
        <dbReference type="ChEBI" id="CHEBI:57692"/>
    </cofactor>
</comment>
<keyword evidence="12 19" id="KW-0560">Oxidoreductase</keyword>
<dbReference type="GO" id="GO:0005743">
    <property type="term" value="C:mitochondrial inner membrane"/>
    <property type="evidence" value="ECO:0007669"/>
    <property type="project" value="UniProtKB-SubCell"/>
</dbReference>